<dbReference type="SUPFAM" id="SSF53383">
    <property type="entry name" value="PLP-dependent transferases"/>
    <property type="match status" value="1"/>
</dbReference>
<dbReference type="Pfam" id="PF01053">
    <property type="entry name" value="Cys_Met_Meta_PP"/>
    <property type="match status" value="1"/>
</dbReference>
<protein>
    <submittedName>
        <fullName evidence="8">Cystathionine beta-lyase</fullName>
    </submittedName>
</protein>
<dbReference type="AlphaFoldDB" id="A0A2Z5WGL8"/>
<gene>
    <name evidence="8" type="primary">metC</name>
</gene>
<dbReference type="GO" id="GO:0019450">
    <property type="term" value="P:L-cysteine catabolic process to pyruvate"/>
    <property type="evidence" value="ECO:0007669"/>
    <property type="project" value="TreeGrafter"/>
</dbReference>
<dbReference type="PANTHER" id="PTHR43500">
    <property type="entry name" value="CYSTATHIONINE BETA-LYASE-RELATED"/>
    <property type="match status" value="1"/>
</dbReference>
<dbReference type="Gene3D" id="3.40.640.10">
    <property type="entry name" value="Type I PLP-dependent aspartate aminotransferase-like (Major domain)"/>
    <property type="match status" value="1"/>
</dbReference>
<dbReference type="InterPro" id="IPR006233">
    <property type="entry name" value="Cys_b_lyase_bac"/>
</dbReference>
<proteinExistence type="inferred from homology"/>
<dbReference type="GO" id="GO:0047804">
    <property type="term" value="F:cysteine-S-conjugate beta-lyase activity"/>
    <property type="evidence" value="ECO:0007669"/>
    <property type="project" value="InterPro"/>
</dbReference>
<dbReference type="GO" id="GO:0030170">
    <property type="term" value="F:pyridoxal phosphate binding"/>
    <property type="evidence" value="ECO:0007669"/>
    <property type="project" value="InterPro"/>
</dbReference>
<dbReference type="EMBL" id="LC202823">
    <property type="protein sequence ID" value="BBB89265.1"/>
    <property type="molecule type" value="Genomic_DNA"/>
</dbReference>
<evidence type="ECO:0000256" key="5">
    <source>
        <dbReference type="ARBA" id="ARBA00047517"/>
    </source>
</evidence>
<evidence type="ECO:0000256" key="2">
    <source>
        <dbReference type="ARBA" id="ARBA00009077"/>
    </source>
</evidence>
<dbReference type="InterPro" id="IPR015424">
    <property type="entry name" value="PyrdxlP-dep_Trfase"/>
</dbReference>
<evidence type="ECO:0000256" key="6">
    <source>
        <dbReference type="PIRSR" id="PIRSR001434-2"/>
    </source>
</evidence>
<comment type="similarity">
    <text evidence="2 7">Belongs to the trans-sulfuration enzymes family.</text>
</comment>
<feature type="modified residue" description="N6-(pyridoxal phosphate)lysine" evidence="6">
    <location>
        <position position="235"/>
    </location>
</feature>
<organism evidence="8">
    <name type="scientific">Komagataeibacter europaeus</name>
    <name type="common">Gluconacetobacter europaeus</name>
    <dbReference type="NCBI Taxonomy" id="33995"/>
    <lineage>
        <taxon>Bacteria</taxon>
        <taxon>Pseudomonadati</taxon>
        <taxon>Pseudomonadota</taxon>
        <taxon>Alphaproteobacteria</taxon>
        <taxon>Acetobacterales</taxon>
        <taxon>Acetobacteraceae</taxon>
        <taxon>Komagataeibacter</taxon>
    </lineage>
</organism>
<evidence type="ECO:0000256" key="1">
    <source>
        <dbReference type="ARBA" id="ARBA00001933"/>
    </source>
</evidence>
<evidence type="ECO:0000256" key="3">
    <source>
        <dbReference type="ARBA" id="ARBA00022898"/>
    </source>
</evidence>
<sequence length="427" mass="45590">MRRVRAADMTDPMALVPPDLLERVVRGWRDMSTRLVQMGRDRPEGDRGVFVNPAAERGSTVLFSSLEAMDRAGHGRYGPELIYGAMGSPIQHRLEAVIAEIEGGTHAQVVPSGLAACTLPLLAYLQAGDHCLLSDSVYGPTRRFADRVLRRFGVDVTYFPPMATETELQALVRPDTRLVFAESPGSHSFEVQDIPMLGRLAARAGARLVVDNTWGIGLFNPFAHGAHVSVQALTKYAAGHSDTIIGAVTVASDADWRPLRDTAIQAGQTAGPDDCWLTLRGLRTMGARLERQAATALGLALWLQSRPEVHRVLHPALPSCPGHEYWARDFSGASSLFGVVFDAGFTTADMTAMIDGLQHFGIGASWGGYESLVLPTTGGISRSCLSVTGAGPACRLHVGLEAGGLLVDDLARGLDGMSAARAGRGTD</sequence>
<dbReference type="Gene3D" id="3.90.1150.10">
    <property type="entry name" value="Aspartate Aminotransferase, domain 1"/>
    <property type="match status" value="1"/>
</dbReference>
<reference evidence="8" key="1">
    <citation type="journal article" date="2017" name="J. Biosci. Bioeng.">
        <title>Leucine responsive regulatory protein is involved in methionine metabolism and polyamine homeostasis in acetic acid bacterium Komagataeibacter europaeus.</title>
        <authorList>
            <person name="Ishii Y."/>
            <person name="Akasaka N."/>
            <person name="Sakoda H."/>
            <person name="Hidese R."/>
            <person name="Fujiwara S."/>
        </authorList>
    </citation>
    <scope>NUCLEOTIDE SEQUENCE</scope>
    <source>
        <strain evidence="8">KGMA0119</strain>
    </source>
</reference>
<accession>A0A2Z5WGL8</accession>
<keyword evidence="4 8" id="KW-0456">Lyase</keyword>
<evidence type="ECO:0000313" key="8">
    <source>
        <dbReference type="EMBL" id="BBB89265.1"/>
    </source>
</evidence>
<comment type="catalytic activity">
    <reaction evidence="5">
        <text>L,L-cystathionine + H2O = L-homocysteine + pyruvate + NH4(+)</text>
        <dbReference type="Rhea" id="RHEA:13965"/>
        <dbReference type="ChEBI" id="CHEBI:15361"/>
        <dbReference type="ChEBI" id="CHEBI:15377"/>
        <dbReference type="ChEBI" id="CHEBI:28938"/>
        <dbReference type="ChEBI" id="CHEBI:58161"/>
        <dbReference type="ChEBI" id="CHEBI:58199"/>
    </reaction>
</comment>
<dbReference type="PIRSF" id="PIRSF001434">
    <property type="entry name" value="CGS"/>
    <property type="match status" value="1"/>
</dbReference>
<evidence type="ECO:0000256" key="4">
    <source>
        <dbReference type="ARBA" id="ARBA00023239"/>
    </source>
</evidence>
<keyword evidence="3 6" id="KW-0663">Pyridoxal phosphate</keyword>
<dbReference type="NCBIfam" id="TIGR01324">
    <property type="entry name" value="cysta_beta_ly_B"/>
    <property type="match status" value="1"/>
</dbReference>
<dbReference type="FunFam" id="3.40.640.10:FF:000046">
    <property type="entry name" value="Cystathionine gamma-lyase"/>
    <property type="match status" value="1"/>
</dbReference>
<dbReference type="GO" id="GO:0019346">
    <property type="term" value="P:transsulfuration"/>
    <property type="evidence" value="ECO:0007669"/>
    <property type="project" value="InterPro"/>
</dbReference>
<dbReference type="InterPro" id="IPR015422">
    <property type="entry name" value="PyrdxlP-dep_Trfase_small"/>
</dbReference>
<dbReference type="PANTHER" id="PTHR43500:SF1">
    <property type="entry name" value="CYSTATHIONINE BETA-LYASE-RELATED"/>
    <property type="match status" value="1"/>
</dbReference>
<dbReference type="InterPro" id="IPR000277">
    <property type="entry name" value="Cys/Met-Metab_PyrdxlP-dep_enz"/>
</dbReference>
<dbReference type="InterPro" id="IPR015421">
    <property type="entry name" value="PyrdxlP-dep_Trfase_major"/>
</dbReference>
<name>A0A2Z5WGL8_KOMEU</name>
<comment type="cofactor">
    <cofactor evidence="1 7">
        <name>pyridoxal 5'-phosphate</name>
        <dbReference type="ChEBI" id="CHEBI:597326"/>
    </cofactor>
</comment>
<evidence type="ECO:0000256" key="7">
    <source>
        <dbReference type="RuleBase" id="RU362118"/>
    </source>
</evidence>